<keyword evidence="3 7" id="KW-0350">Heme biosynthesis</keyword>
<dbReference type="Pfam" id="PF00762">
    <property type="entry name" value="Ferrochelatase"/>
    <property type="match status" value="1"/>
</dbReference>
<protein>
    <recommendedName>
        <fullName evidence="7">Ferrochelatase</fullName>
        <ecNumber evidence="7">4.98.1.1</ecNumber>
    </recommendedName>
    <alternativeName>
        <fullName evidence="7">Heme synthase</fullName>
    </alternativeName>
    <alternativeName>
        <fullName evidence="7">Protoheme ferro-lyase</fullName>
    </alternativeName>
</protein>
<evidence type="ECO:0000256" key="6">
    <source>
        <dbReference type="ARBA" id="ARBA00024536"/>
    </source>
</evidence>
<dbReference type="InterPro" id="IPR001015">
    <property type="entry name" value="Ferrochelatase"/>
</dbReference>
<dbReference type="GO" id="GO:0006783">
    <property type="term" value="P:heme biosynthetic process"/>
    <property type="evidence" value="ECO:0007669"/>
    <property type="project" value="UniProtKB-UniRule"/>
</dbReference>
<proteinExistence type="inferred from homology"/>
<comment type="catalytic activity">
    <reaction evidence="6">
        <text>Fe-coproporphyrin III + 2 H(+) = coproporphyrin III + Fe(2+)</text>
        <dbReference type="Rhea" id="RHEA:49572"/>
        <dbReference type="ChEBI" id="CHEBI:15378"/>
        <dbReference type="ChEBI" id="CHEBI:29033"/>
        <dbReference type="ChEBI" id="CHEBI:68438"/>
        <dbReference type="ChEBI" id="CHEBI:131725"/>
        <dbReference type="EC" id="4.99.1.9"/>
    </reaction>
    <physiologicalReaction direction="right-to-left" evidence="6">
        <dbReference type="Rhea" id="RHEA:49574"/>
    </physiologicalReaction>
</comment>
<reference evidence="9" key="1">
    <citation type="submission" date="2020-10" db="EMBL/GenBank/DDBJ databases">
        <authorList>
            <person name="Gilroy R."/>
        </authorList>
    </citation>
    <scope>NUCLEOTIDE SEQUENCE</scope>
    <source>
        <strain evidence="9">17213</strain>
    </source>
</reference>
<accession>A0A9D9DAG0</accession>
<organism evidence="9 10">
    <name type="scientific">Candidatus Avisuccinivibrio stercorigallinarum</name>
    <dbReference type="NCBI Taxonomy" id="2840704"/>
    <lineage>
        <taxon>Bacteria</taxon>
        <taxon>Pseudomonadati</taxon>
        <taxon>Pseudomonadota</taxon>
        <taxon>Gammaproteobacteria</taxon>
        <taxon>Aeromonadales</taxon>
        <taxon>Succinivibrionaceae</taxon>
        <taxon>Succinivibrionaceae incertae sedis</taxon>
        <taxon>Candidatus Avisuccinivibrio</taxon>
    </lineage>
</organism>
<evidence type="ECO:0000256" key="8">
    <source>
        <dbReference type="RuleBase" id="RU004185"/>
    </source>
</evidence>
<evidence type="ECO:0000313" key="10">
    <source>
        <dbReference type="Proteomes" id="UP000823631"/>
    </source>
</evidence>
<gene>
    <name evidence="7 9" type="primary">hemH</name>
    <name evidence="9" type="ORF">IAB19_03460</name>
</gene>
<dbReference type="GO" id="GO:0005737">
    <property type="term" value="C:cytoplasm"/>
    <property type="evidence" value="ECO:0007669"/>
    <property type="project" value="UniProtKB-SubCell"/>
</dbReference>
<evidence type="ECO:0000256" key="1">
    <source>
        <dbReference type="ARBA" id="ARBA00007718"/>
    </source>
</evidence>
<dbReference type="PANTHER" id="PTHR11108:SF1">
    <property type="entry name" value="FERROCHELATASE, MITOCHONDRIAL"/>
    <property type="match status" value="1"/>
</dbReference>
<evidence type="ECO:0000256" key="2">
    <source>
        <dbReference type="ARBA" id="ARBA00023004"/>
    </source>
</evidence>
<dbReference type="NCBIfam" id="TIGR00109">
    <property type="entry name" value="hemH"/>
    <property type="match status" value="1"/>
</dbReference>
<comment type="function">
    <text evidence="7">Catalyzes the ferrous insertion into protoporphyrin IX.</text>
</comment>
<dbReference type="SUPFAM" id="SSF53800">
    <property type="entry name" value="Chelatase"/>
    <property type="match status" value="1"/>
</dbReference>
<dbReference type="GO" id="GO:0004325">
    <property type="term" value="F:ferrochelatase activity"/>
    <property type="evidence" value="ECO:0007669"/>
    <property type="project" value="UniProtKB-UniRule"/>
</dbReference>
<dbReference type="PANTHER" id="PTHR11108">
    <property type="entry name" value="FERROCHELATASE"/>
    <property type="match status" value="1"/>
</dbReference>
<evidence type="ECO:0000256" key="4">
    <source>
        <dbReference type="ARBA" id="ARBA00023239"/>
    </source>
</evidence>
<evidence type="ECO:0000256" key="5">
    <source>
        <dbReference type="ARBA" id="ARBA00023244"/>
    </source>
</evidence>
<name>A0A9D9DAG0_9GAMM</name>
<comment type="subcellular location">
    <subcellularLocation>
        <location evidence="7">Cytoplasm</location>
    </subcellularLocation>
</comment>
<dbReference type="HAMAP" id="MF_00323">
    <property type="entry name" value="Ferrochelatase"/>
    <property type="match status" value="1"/>
</dbReference>
<dbReference type="EC" id="4.98.1.1" evidence="7"/>
<keyword evidence="4 7" id="KW-0456">Lyase</keyword>
<feature type="binding site" evidence="7">
    <location>
        <position position="190"/>
    </location>
    <ligand>
        <name>Fe(2+)</name>
        <dbReference type="ChEBI" id="CHEBI:29033"/>
    </ligand>
</feature>
<dbReference type="AlphaFoldDB" id="A0A9D9DAG0"/>
<dbReference type="EMBL" id="JADINH010000073">
    <property type="protein sequence ID" value="MBO8415423.1"/>
    <property type="molecule type" value="Genomic_DNA"/>
</dbReference>
<evidence type="ECO:0000313" key="9">
    <source>
        <dbReference type="EMBL" id="MBO8415423.1"/>
    </source>
</evidence>
<comment type="catalytic activity">
    <reaction evidence="7">
        <text>heme b + 2 H(+) = protoporphyrin IX + Fe(2+)</text>
        <dbReference type="Rhea" id="RHEA:22584"/>
        <dbReference type="ChEBI" id="CHEBI:15378"/>
        <dbReference type="ChEBI" id="CHEBI:29033"/>
        <dbReference type="ChEBI" id="CHEBI:57306"/>
        <dbReference type="ChEBI" id="CHEBI:60344"/>
        <dbReference type="EC" id="4.98.1.1"/>
    </reaction>
</comment>
<dbReference type="InterPro" id="IPR033644">
    <property type="entry name" value="Ferrochelatase_C"/>
</dbReference>
<keyword evidence="2 7" id="KW-0408">Iron</keyword>
<keyword evidence="7" id="KW-0479">Metal-binding</keyword>
<evidence type="ECO:0000256" key="7">
    <source>
        <dbReference type="HAMAP-Rule" id="MF_00323"/>
    </source>
</evidence>
<dbReference type="GO" id="GO:0046872">
    <property type="term" value="F:metal ion binding"/>
    <property type="evidence" value="ECO:0007669"/>
    <property type="project" value="UniProtKB-KW"/>
</dbReference>
<feature type="binding site" evidence="7">
    <location>
        <position position="270"/>
    </location>
    <ligand>
        <name>Fe(2+)</name>
        <dbReference type="ChEBI" id="CHEBI:29033"/>
    </ligand>
</feature>
<comment type="caution">
    <text evidence="9">The sequence shown here is derived from an EMBL/GenBank/DDBJ whole genome shotgun (WGS) entry which is preliminary data.</text>
</comment>
<dbReference type="CDD" id="cd03411">
    <property type="entry name" value="Ferrochelatase_N"/>
    <property type="match status" value="1"/>
</dbReference>
<dbReference type="CDD" id="cd00419">
    <property type="entry name" value="Ferrochelatase_C"/>
    <property type="match status" value="1"/>
</dbReference>
<keyword evidence="5 7" id="KW-0627">Porphyrin biosynthesis</keyword>
<comment type="similarity">
    <text evidence="1 7 8">Belongs to the ferrochelatase family.</text>
</comment>
<dbReference type="Gene3D" id="3.40.50.1400">
    <property type="match status" value="2"/>
</dbReference>
<dbReference type="Proteomes" id="UP000823631">
    <property type="component" value="Unassembled WGS sequence"/>
</dbReference>
<evidence type="ECO:0000256" key="3">
    <source>
        <dbReference type="ARBA" id="ARBA00023133"/>
    </source>
</evidence>
<sequence length="330" mass="36748">MPKALLLINTGSPLQADTWYIKSFLANFFADPHVFRSSALLRLLLKKVVLPKRAPRLQPKYQAIFQNGKAPQDLYSRQLCTQLSTAGLYCTYAFLYAPPLVLGALDKCRRLNIDELYVLPLYPQSSITTTHSALDQVNEALEKLSWHPDVHVMPGYAEHPAYISALAGSIKDGLEDLSPGREKVIYCSYHSLPMSYLKDAADAAYIEQCHETTALLSRALGGLDCRCAFQSAFGPAAWQGPFLQDLLLSHDYNRSAAVVICPGFAMDCLETLHEVEIKIRQELRHKNPAADFKYIPCLNASRAQAALIAALLKDTQAELKGRIRRPEQVS</sequence>
<reference evidence="9" key="2">
    <citation type="journal article" date="2021" name="PeerJ">
        <title>Extensive microbial diversity within the chicken gut microbiome revealed by metagenomics and culture.</title>
        <authorList>
            <person name="Gilroy R."/>
            <person name="Ravi A."/>
            <person name="Getino M."/>
            <person name="Pursley I."/>
            <person name="Horton D.L."/>
            <person name="Alikhan N.F."/>
            <person name="Baker D."/>
            <person name="Gharbi K."/>
            <person name="Hall N."/>
            <person name="Watson M."/>
            <person name="Adriaenssens E.M."/>
            <person name="Foster-Nyarko E."/>
            <person name="Jarju S."/>
            <person name="Secka A."/>
            <person name="Antonio M."/>
            <person name="Oren A."/>
            <person name="Chaudhuri R.R."/>
            <person name="La Ragione R."/>
            <person name="Hildebrand F."/>
            <person name="Pallen M.J."/>
        </authorList>
    </citation>
    <scope>NUCLEOTIDE SEQUENCE</scope>
    <source>
        <strain evidence="9">17213</strain>
    </source>
</reference>
<keyword evidence="7" id="KW-0963">Cytoplasm</keyword>
<dbReference type="InterPro" id="IPR033659">
    <property type="entry name" value="Ferrochelatase_N"/>
</dbReference>
<comment type="pathway">
    <text evidence="7">Porphyrin-containing compound metabolism; protoheme biosynthesis; protoheme from protoporphyrin-IX: step 1/1.</text>
</comment>